<sequence>MINPRQSESFTGIIRRLFIIFLLFIFIVTAGSFILRHTITAKLNQLSSHLRQPGQQPAISRLLVDLNLAENSFQQASSNGQVRDLNAYKQHLKTIFAQMAEIIQQYRADGKSNLPKSKQQIALALQQKLAVSQQLFDLQKRFTFLLNRTTLATISDDQSKKRIVSSKTDTAISIYKEPTKRSLIKRLKDAVYNTSKVKVVTIRPGKGQVEAITRKTQQELLKQLGQQYDRLSESNQELILANLNLLTELRQVLLELQNIEQHAYEKSREEILAQYQSTSGDLNMYTAVASALVLIFTVLLIIYIRKASFAERRYIRENARAVRLAGQKSEILAIMSHEIRNKLMAINGAVFMLKRTQLQPEQEKKVSSINLSSSLLLETVNNVLDVSKLEQQPAELNIHPFSPEEAISDSVEAMRFMAERKGIGLNLQSEGMTNQKVNGDALRLKQVLINLLSNAIKYTDEGYVDLSAELRHEKDNTILLSVTVKDTGSGIPKNKQADLFSPYYQAGGRKQGTGLGLYLCRQLISLQNGSINLESEEKQGCTVRFSIPYQAVSLDDEATVTT</sequence>
<dbReference type="Pfam" id="PF00512">
    <property type="entry name" value="HisKA"/>
    <property type="match status" value="1"/>
</dbReference>
<keyword evidence="7" id="KW-0472">Membrane</keyword>
<dbReference type="EMBL" id="CP060723">
    <property type="protein sequence ID" value="QNN43738.1"/>
    <property type="molecule type" value="Genomic_DNA"/>
</dbReference>
<evidence type="ECO:0000256" key="1">
    <source>
        <dbReference type="ARBA" id="ARBA00000085"/>
    </source>
</evidence>
<evidence type="ECO:0000256" key="4">
    <source>
        <dbReference type="ARBA" id="ARBA00022679"/>
    </source>
</evidence>
<gene>
    <name evidence="9" type="ORF">H9L23_06525</name>
</gene>
<evidence type="ECO:0000313" key="10">
    <source>
        <dbReference type="Proteomes" id="UP000515806"/>
    </source>
</evidence>
<dbReference type="SUPFAM" id="SSF47384">
    <property type="entry name" value="Homodimeric domain of signal transducing histidine kinase"/>
    <property type="match status" value="1"/>
</dbReference>
<keyword evidence="6" id="KW-0175">Coiled coil</keyword>
<dbReference type="SMART" id="SM00388">
    <property type="entry name" value="HisKA"/>
    <property type="match status" value="1"/>
</dbReference>
<dbReference type="InterPro" id="IPR036097">
    <property type="entry name" value="HisK_dim/P_sf"/>
</dbReference>
<evidence type="ECO:0000256" key="6">
    <source>
        <dbReference type="SAM" id="Coils"/>
    </source>
</evidence>
<keyword evidence="7" id="KW-0812">Transmembrane</keyword>
<dbReference type="InterPro" id="IPR003661">
    <property type="entry name" value="HisK_dim/P_dom"/>
</dbReference>
<dbReference type="SMART" id="SM00387">
    <property type="entry name" value="HATPase_c"/>
    <property type="match status" value="1"/>
</dbReference>
<protein>
    <recommendedName>
        <fullName evidence="2">histidine kinase</fullName>
        <ecNumber evidence="2">2.7.13.3</ecNumber>
    </recommendedName>
</protein>
<dbReference type="PRINTS" id="PR00344">
    <property type="entry name" value="BCTRLSENSOR"/>
</dbReference>
<dbReference type="CDD" id="cd00082">
    <property type="entry name" value="HisKA"/>
    <property type="match status" value="1"/>
</dbReference>
<keyword evidence="10" id="KW-1185">Reference proteome</keyword>
<dbReference type="Gene3D" id="3.30.565.10">
    <property type="entry name" value="Histidine kinase-like ATPase, C-terminal domain"/>
    <property type="match status" value="1"/>
</dbReference>
<evidence type="ECO:0000256" key="3">
    <source>
        <dbReference type="ARBA" id="ARBA00022553"/>
    </source>
</evidence>
<keyword evidence="5" id="KW-0418">Kinase</keyword>
<dbReference type="PANTHER" id="PTHR43047:SF72">
    <property type="entry name" value="OSMOSENSING HISTIDINE PROTEIN KINASE SLN1"/>
    <property type="match status" value="1"/>
</dbReference>
<dbReference type="CDD" id="cd16922">
    <property type="entry name" value="HATPase_EvgS-ArcB-TorS-like"/>
    <property type="match status" value="1"/>
</dbReference>
<dbReference type="Proteomes" id="UP000515806">
    <property type="component" value="Chromosome"/>
</dbReference>
<evidence type="ECO:0000259" key="8">
    <source>
        <dbReference type="PROSITE" id="PS50109"/>
    </source>
</evidence>
<dbReference type="RefSeq" id="WP_187594201.1">
    <property type="nucleotide sequence ID" value="NZ_CP060723.1"/>
</dbReference>
<name>A0A7G9QK63_9SPHI</name>
<accession>A0A7G9QK63</accession>
<dbReference type="Gene3D" id="1.10.287.130">
    <property type="match status" value="1"/>
</dbReference>
<organism evidence="9 10">
    <name type="scientific">Pedobacter roseus</name>
    <dbReference type="NCBI Taxonomy" id="336820"/>
    <lineage>
        <taxon>Bacteria</taxon>
        <taxon>Pseudomonadati</taxon>
        <taxon>Bacteroidota</taxon>
        <taxon>Sphingobacteriia</taxon>
        <taxon>Sphingobacteriales</taxon>
        <taxon>Sphingobacteriaceae</taxon>
        <taxon>Pedobacter</taxon>
    </lineage>
</organism>
<dbReference type="GO" id="GO:0000155">
    <property type="term" value="F:phosphorelay sensor kinase activity"/>
    <property type="evidence" value="ECO:0007669"/>
    <property type="project" value="InterPro"/>
</dbReference>
<evidence type="ECO:0000256" key="5">
    <source>
        <dbReference type="ARBA" id="ARBA00022777"/>
    </source>
</evidence>
<dbReference type="Pfam" id="PF02518">
    <property type="entry name" value="HATPase_c"/>
    <property type="match status" value="1"/>
</dbReference>
<keyword evidence="4" id="KW-0808">Transferase</keyword>
<dbReference type="KEGG" id="proe:H9L23_06525"/>
<dbReference type="InterPro" id="IPR005467">
    <property type="entry name" value="His_kinase_dom"/>
</dbReference>
<keyword evidence="3" id="KW-0597">Phosphoprotein</keyword>
<dbReference type="SUPFAM" id="SSF55874">
    <property type="entry name" value="ATPase domain of HSP90 chaperone/DNA topoisomerase II/histidine kinase"/>
    <property type="match status" value="1"/>
</dbReference>
<feature type="domain" description="Histidine kinase" evidence="8">
    <location>
        <begin position="334"/>
        <end position="551"/>
    </location>
</feature>
<feature type="transmembrane region" description="Helical" evidence="7">
    <location>
        <begin position="284"/>
        <end position="304"/>
    </location>
</feature>
<dbReference type="GO" id="GO:0005886">
    <property type="term" value="C:plasma membrane"/>
    <property type="evidence" value="ECO:0007669"/>
    <property type="project" value="TreeGrafter"/>
</dbReference>
<dbReference type="InterPro" id="IPR003594">
    <property type="entry name" value="HATPase_dom"/>
</dbReference>
<evidence type="ECO:0000256" key="7">
    <source>
        <dbReference type="SAM" id="Phobius"/>
    </source>
</evidence>
<dbReference type="FunFam" id="3.30.565.10:FF:000010">
    <property type="entry name" value="Sensor histidine kinase RcsC"/>
    <property type="match status" value="1"/>
</dbReference>
<dbReference type="GO" id="GO:0009927">
    <property type="term" value="F:histidine phosphotransfer kinase activity"/>
    <property type="evidence" value="ECO:0007669"/>
    <property type="project" value="TreeGrafter"/>
</dbReference>
<dbReference type="PANTHER" id="PTHR43047">
    <property type="entry name" value="TWO-COMPONENT HISTIDINE PROTEIN KINASE"/>
    <property type="match status" value="1"/>
</dbReference>
<evidence type="ECO:0000313" key="9">
    <source>
        <dbReference type="EMBL" id="QNN43738.1"/>
    </source>
</evidence>
<dbReference type="EC" id="2.7.13.3" evidence="2"/>
<evidence type="ECO:0000256" key="2">
    <source>
        <dbReference type="ARBA" id="ARBA00012438"/>
    </source>
</evidence>
<dbReference type="AlphaFoldDB" id="A0A7G9QK63"/>
<feature type="transmembrane region" description="Helical" evidence="7">
    <location>
        <begin position="12"/>
        <end position="35"/>
    </location>
</feature>
<keyword evidence="7" id="KW-1133">Transmembrane helix</keyword>
<proteinExistence type="predicted"/>
<comment type="catalytic activity">
    <reaction evidence="1">
        <text>ATP + protein L-histidine = ADP + protein N-phospho-L-histidine.</text>
        <dbReference type="EC" id="2.7.13.3"/>
    </reaction>
</comment>
<dbReference type="PROSITE" id="PS50109">
    <property type="entry name" value="HIS_KIN"/>
    <property type="match status" value="1"/>
</dbReference>
<reference evidence="9 10" key="1">
    <citation type="submission" date="2020-08" db="EMBL/GenBank/DDBJ databases">
        <title>Genome sequence of Pedobacter roseus KACC 11594T.</title>
        <authorList>
            <person name="Hyun D.-W."/>
            <person name="Bae J.-W."/>
        </authorList>
    </citation>
    <scope>NUCLEOTIDE SEQUENCE [LARGE SCALE GENOMIC DNA]</scope>
    <source>
        <strain evidence="9 10">KACC 11594</strain>
    </source>
</reference>
<dbReference type="InterPro" id="IPR036890">
    <property type="entry name" value="HATPase_C_sf"/>
</dbReference>
<feature type="coiled-coil region" evidence="6">
    <location>
        <begin position="214"/>
        <end position="241"/>
    </location>
</feature>
<dbReference type="InterPro" id="IPR004358">
    <property type="entry name" value="Sig_transdc_His_kin-like_C"/>
</dbReference>